<feature type="compositionally biased region" description="Polar residues" evidence="6">
    <location>
        <begin position="185"/>
        <end position="197"/>
    </location>
</feature>
<dbReference type="InterPro" id="IPR017930">
    <property type="entry name" value="Myb_dom"/>
</dbReference>
<dbReference type="InterPro" id="IPR001005">
    <property type="entry name" value="SANT/Myb"/>
</dbReference>
<dbReference type="InterPro" id="IPR017884">
    <property type="entry name" value="SANT_dom"/>
</dbReference>
<dbReference type="GO" id="GO:0010597">
    <property type="term" value="P:green leaf volatile biosynthetic process"/>
    <property type="evidence" value="ECO:0007669"/>
    <property type="project" value="UniProtKB-ARBA"/>
</dbReference>
<comment type="subcellular location">
    <subcellularLocation>
        <location evidence="1">Nucleus</location>
    </subcellularLocation>
</comment>
<evidence type="ECO:0000259" key="8">
    <source>
        <dbReference type="PROSITE" id="PS51293"/>
    </source>
</evidence>
<dbReference type="PROSITE" id="PS51293">
    <property type="entry name" value="SANT"/>
    <property type="match status" value="1"/>
</dbReference>
<evidence type="ECO:0000256" key="1">
    <source>
        <dbReference type="ARBA" id="ARBA00004123"/>
    </source>
</evidence>
<feature type="domain" description="SANT" evidence="8">
    <location>
        <begin position="53"/>
        <end position="104"/>
    </location>
</feature>
<feature type="region of interest" description="Disordered" evidence="6">
    <location>
        <begin position="381"/>
        <end position="435"/>
    </location>
</feature>
<dbReference type="EMBL" id="MJEQ01000950">
    <property type="protein sequence ID" value="OIT33061.1"/>
    <property type="molecule type" value="Genomic_DNA"/>
</dbReference>
<feature type="compositionally biased region" description="Basic and acidic residues" evidence="6">
    <location>
        <begin position="459"/>
        <end position="468"/>
    </location>
</feature>
<dbReference type="InterPro" id="IPR006447">
    <property type="entry name" value="Myb_dom_plants"/>
</dbReference>
<proteinExistence type="predicted"/>
<feature type="domain" description="HTH myb-type" evidence="9">
    <location>
        <begin position="50"/>
        <end position="104"/>
    </location>
</feature>
<reference evidence="10" key="1">
    <citation type="submission" date="2016-11" db="EMBL/GenBank/DDBJ databases">
        <title>The genome of Nicotiana attenuata.</title>
        <authorList>
            <person name="Xu S."/>
            <person name="Brockmoeller T."/>
            <person name="Gaquerel E."/>
            <person name="Navarro A."/>
            <person name="Kuhl H."/>
            <person name="Gase K."/>
            <person name="Ling Z."/>
            <person name="Zhou W."/>
            <person name="Kreitzer C."/>
            <person name="Stanke M."/>
            <person name="Tang H."/>
            <person name="Lyons E."/>
            <person name="Pandey P."/>
            <person name="Pandey S.P."/>
            <person name="Timmermann B."/>
            <person name="Baldwin I.T."/>
        </authorList>
    </citation>
    <scope>NUCLEOTIDE SEQUENCE [LARGE SCALE GENOMIC DNA]</scope>
    <source>
        <strain evidence="10">UT</strain>
    </source>
</reference>
<dbReference type="GO" id="GO:0000976">
    <property type="term" value="F:transcription cis-regulatory region binding"/>
    <property type="evidence" value="ECO:0007669"/>
    <property type="project" value="UniProtKB-ARBA"/>
</dbReference>
<dbReference type="PANTHER" id="PTHR12802">
    <property type="entry name" value="SWI/SNF COMPLEX-RELATED"/>
    <property type="match status" value="1"/>
</dbReference>
<organism evidence="10 11">
    <name type="scientific">Nicotiana attenuata</name>
    <name type="common">Coyote tobacco</name>
    <dbReference type="NCBI Taxonomy" id="49451"/>
    <lineage>
        <taxon>Eukaryota</taxon>
        <taxon>Viridiplantae</taxon>
        <taxon>Streptophyta</taxon>
        <taxon>Embryophyta</taxon>
        <taxon>Tracheophyta</taxon>
        <taxon>Spermatophyta</taxon>
        <taxon>Magnoliopsida</taxon>
        <taxon>eudicotyledons</taxon>
        <taxon>Gunneridae</taxon>
        <taxon>Pentapetalae</taxon>
        <taxon>asterids</taxon>
        <taxon>lamiids</taxon>
        <taxon>Solanales</taxon>
        <taxon>Solanaceae</taxon>
        <taxon>Nicotianoideae</taxon>
        <taxon>Nicotianeae</taxon>
        <taxon>Nicotiana</taxon>
    </lineage>
</organism>
<dbReference type="OrthoDB" id="118550at2759"/>
<dbReference type="PANTHER" id="PTHR12802:SF175">
    <property type="entry name" value="PROTEIN REVEILLE 2"/>
    <property type="match status" value="1"/>
</dbReference>
<keyword evidence="5" id="KW-0539">Nucleus</keyword>
<evidence type="ECO:0000256" key="5">
    <source>
        <dbReference type="ARBA" id="ARBA00023242"/>
    </source>
</evidence>
<feature type="compositionally biased region" description="Basic residues" evidence="6">
    <location>
        <begin position="124"/>
        <end position="134"/>
    </location>
</feature>
<evidence type="ECO:0000313" key="10">
    <source>
        <dbReference type="EMBL" id="OIT33061.1"/>
    </source>
</evidence>
<feature type="region of interest" description="Disordered" evidence="6">
    <location>
        <begin position="105"/>
        <end position="197"/>
    </location>
</feature>
<accession>A0A314KU97</accession>
<feature type="compositionally biased region" description="Polar residues" evidence="6">
    <location>
        <begin position="141"/>
        <end position="169"/>
    </location>
</feature>
<evidence type="ECO:0000313" key="11">
    <source>
        <dbReference type="Proteomes" id="UP000187609"/>
    </source>
</evidence>
<dbReference type="NCBIfam" id="TIGR01557">
    <property type="entry name" value="myb_SHAQKYF"/>
    <property type="match status" value="1"/>
</dbReference>
<evidence type="ECO:0000256" key="6">
    <source>
        <dbReference type="SAM" id="MobiDB-lite"/>
    </source>
</evidence>
<dbReference type="GO" id="GO:0005634">
    <property type="term" value="C:nucleus"/>
    <property type="evidence" value="ECO:0007669"/>
    <property type="project" value="UniProtKB-SubCell"/>
</dbReference>
<dbReference type="Pfam" id="PF00249">
    <property type="entry name" value="Myb_DNA-binding"/>
    <property type="match status" value="1"/>
</dbReference>
<dbReference type="KEGG" id="nau:109206483"/>
<evidence type="ECO:0000256" key="3">
    <source>
        <dbReference type="ARBA" id="ARBA00023125"/>
    </source>
</evidence>
<dbReference type="PROSITE" id="PS51294">
    <property type="entry name" value="HTH_MYB"/>
    <property type="match status" value="1"/>
</dbReference>
<keyword evidence="3" id="KW-0238">DNA-binding</keyword>
<keyword evidence="11" id="KW-1185">Reference proteome</keyword>
<comment type="caution">
    <text evidence="10">The sequence shown here is derived from an EMBL/GenBank/DDBJ whole genome shotgun (WGS) entry which is preliminary data.</text>
</comment>
<dbReference type="AlphaFoldDB" id="A0A314KU97"/>
<dbReference type="Gramene" id="OIT33061">
    <property type="protein sequence ID" value="OIT33061"/>
    <property type="gene ID" value="A4A49_16735"/>
</dbReference>
<gene>
    <name evidence="10" type="primary">RVE7</name>
    <name evidence="10" type="ORF">A4A49_16735</name>
</gene>
<dbReference type="STRING" id="49451.A0A314KU97"/>
<feature type="compositionally biased region" description="Basic and acidic residues" evidence="6">
    <location>
        <begin position="412"/>
        <end position="432"/>
    </location>
</feature>
<dbReference type="Gene3D" id="1.10.10.60">
    <property type="entry name" value="Homeodomain-like"/>
    <property type="match status" value="1"/>
</dbReference>
<evidence type="ECO:0000256" key="4">
    <source>
        <dbReference type="ARBA" id="ARBA00023163"/>
    </source>
</evidence>
<dbReference type="GO" id="GO:0010468">
    <property type="term" value="P:regulation of gene expression"/>
    <property type="evidence" value="ECO:0007669"/>
    <property type="project" value="UniProtKB-ARBA"/>
</dbReference>
<dbReference type="FunFam" id="1.10.10.60:FF:000023">
    <property type="entry name" value="protein REVEILLE 6 isoform X1"/>
    <property type="match status" value="1"/>
</dbReference>
<sequence>MVAEALNQDEGARRGGSSMISSKLETVATQGKALTCLANEITLKVRKPYTITKQREKWTEEEHQRFVEALKLYGRAWRQIEEHVGTKTAIQIRSHAQKFFAKVARDSGTDGDESLNAIDIPPPRPKKKPLHPYPRKMADSPVTNKSVSAQPERSPSPNASRRGSCSPDSVLSEIGSDVSEYPVAEQQSSRFSPRSCTTDAHTANIISGQNDDESMTSKSNIVKEIPVASKPVAASSSSIFNSGMECDFVPRETSCPGEKVAVEAPLANIKLFGQMVLVPDATKLALQSPAGSCNSLPSKTTEDEIGANYGNVIHGFQANSQFILPVVPGNMIPSACWLSQDMLENNPEGVAAFPTTLPWWSWYQDLVYRYISSCSQTAAETATPCQRPKNEEAQREGSSTGSSTGSASEVDDGNRSSETVESKYTTKSDKWNNSKGFVPYKRCLAERDGMTSGVELEERESQRVRVCS</sequence>
<dbReference type="SMART" id="SM00717">
    <property type="entry name" value="SANT"/>
    <property type="match status" value="1"/>
</dbReference>
<evidence type="ECO:0000259" key="9">
    <source>
        <dbReference type="PROSITE" id="PS51294"/>
    </source>
</evidence>
<dbReference type="CDD" id="cd00167">
    <property type="entry name" value="SANT"/>
    <property type="match status" value="1"/>
</dbReference>
<keyword evidence="2" id="KW-0805">Transcription regulation</keyword>
<dbReference type="PROSITE" id="PS50090">
    <property type="entry name" value="MYB_LIKE"/>
    <property type="match status" value="1"/>
</dbReference>
<dbReference type="Proteomes" id="UP000187609">
    <property type="component" value="Unassembled WGS sequence"/>
</dbReference>
<feature type="compositionally biased region" description="Low complexity" evidence="6">
    <location>
        <begin position="397"/>
        <end position="408"/>
    </location>
</feature>
<keyword evidence="4" id="KW-0804">Transcription</keyword>
<dbReference type="InterPro" id="IPR009057">
    <property type="entry name" value="Homeodomain-like_sf"/>
</dbReference>
<evidence type="ECO:0000259" key="7">
    <source>
        <dbReference type="PROSITE" id="PS50090"/>
    </source>
</evidence>
<protein>
    <submittedName>
        <fullName evidence="10">Protein reveille 7</fullName>
    </submittedName>
</protein>
<evidence type="ECO:0000256" key="2">
    <source>
        <dbReference type="ARBA" id="ARBA00023015"/>
    </source>
</evidence>
<dbReference type="GeneID" id="109206483"/>
<feature type="region of interest" description="Disordered" evidence="6">
    <location>
        <begin position="449"/>
        <end position="468"/>
    </location>
</feature>
<dbReference type="SUPFAM" id="SSF46689">
    <property type="entry name" value="Homeodomain-like"/>
    <property type="match status" value="1"/>
</dbReference>
<feature type="domain" description="Myb-like" evidence="7">
    <location>
        <begin position="50"/>
        <end position="100"/>
    </location>
</feature>
<name>A0A314KU97_NICAT</name>